<evidence type="ECO:0000313" key="8">
    <source>
        <dbReference type="EMBL" id="GAV09007.1"/>
    </source>
</evidence>
<gene>
    <name evidence="8" type="primary">RvY_18616-1</name>
    <name evidence="8" type="synonym">RvY_18616.1</name>
    <name evidence="8" type="ORF">RvY_18616</name>
</gene>
<name>A0A1D1W6F4_RAMVA</name>
<dbReference type="STRING" id="947166.A0A1D1W6F4"/>
<keyword evidence="9" id="KW-1185">Reference proteome</keyword>
<organism evidence="8 9">
    <name type="scientific">Ramazzottius varieornatus</name>
    <name type="common">Water bear</name>
    <name type="synonym">Tardigrade</name>
    <dbReference type="NCBI Taxonomy" id="947166"/>
    <lineage>
        <taxon>Eukaryota</taxon>
        <taxon>Metazoa</taxon>
        <taxon>Ecdysozoa</taxon>
        <taxon>Tardigrada</taxon>
        <taxon>Eutardigrada</taxon>
        <taxon>Parachela</taxon>
        <taxon>Hypsibioidea</taxon>
        <taxon>Ramazzottiidae</taxon>
        <taxon>Ramazzottius</taxon>
    </lineage>
</organism>
<keyword evidence="1" id="KW-0808">Transferase</keyword>
<dbReference type="NCBIfam" id="TIGR00476">
    <property type="entry name" value="selD"/>
    <property type="match status" value="1"/>
</dbReference>
<evidence type="ECO:0000256" key="1">
    <source>
        <dbReference type="ARBA" id="ARBA00022679"/>
    </source>
</evidence>
<keyword evidence="5" id="KW-0711">Selenium</keyword>
<evidence type="ECO:0000256" key="3">
    <source>
        <dbReference type="ARBA" id="ARBA00022777"/>
    </source>
</evidence>
<dbReference type="EMBL" id="BDGG01000020">
    <property type="protein sequence ID" value="GAV09007.1"/>
    <property type="molecule type" value="Genomic_DNA"/>
</dbReference>
<protein>
    <recommendedName>
        <fullName evidence="10">PurM-like C-terminal domain-containing protein</fullName>
    </recommendedName>
</protein>
<dbReference type="PANTHER" id="PTHR10256">
    <property type="entry name" value="SELENIDE, WATER DIKINASE"/>
    <property type="match status" value="1"/>
</dbReference>
<dbReference type="PIRSF" id="PIRSF036407">
    <property type="entry name" value="Selenphspht_syn"/>
    <property type="match status" value="1"/>
</dbReference>
<evidence type="ECO:0000313" key="9">
    <source>
        <dbReference type="Proteomes" id="UP000186922"/>
    </source>
</evidence>
<feature type="domain" description="PurM-like C-terminal" evidence="7">
    <location>
        <begin position="94"/>
        <end position="263"/>
    </location>
</feature>
<keyword evidence="4" id="KW-0067">ATP-binding</keyword>
<dbReference type="SUPFAM" id="SSF55326">
    <property type="entry name" value="PurM N-terminal domain-like"/>
    <property type="match status" value="1"/>
</dbReference>
<reference evidence="8 9" key="1">
    <citation type="journal article" date="2016" name="Nat. Commun.">
        <title>Extremotolerant tardigrade genome and improved radiotolerance of human cultured cells by tardigrade-unique protein.</title>
        <authorList>
            <person name="Hashimoto T."/>
            <person name="Horikawa D.D."/>
            <person name="Saito Y."/>
            <person name="Kuwahara H."/>
            <person name="Kozuka-Hata H."/>
            <person name="Shin-I T."/>
            <person name="Minakuchi Y."/>
            <person name="Ohishi K."/>
            <person name="Motoyama A."/>
            <person name="Aizu T."/>
            <person name="Enomoto A."/>
            <person name="Kondo K."/>
            <person name="Tanaka S."/>
            <person name="Hara Y."/>
            <person name="Koshikawa S."/>
            <person name="Sagara H."/>
            <person name="Miura T."/>
            <person name="Yokobori S."/>
            <person name="Miyagawa K."/>
            <person name="Suzuki Y."/>
            <person name="Kubo T."/>
            <person name="Oyama M."/>
            <person name="Kohara Y."/>
            <person name="Fujiyama A."/>
            <person name="Arakawa K."/>
            <person name="Katayama T."/>
            <person name="Toyoda A."/>
            <person name="Kunieda T."/>
        </authorList>
    </citation>
    <scope>NUCLEOTIDE SEQUENCE [LARGE SCALE GENOMIC DNA]</scope>
    <source>
        <strain evidence="8 9">YOKOZUNA-1</strain>
    </source>
</reference>
<dbReference type="InterPro" id="IPR036676">
    <property type="entry name" value="PurM-like_C_sf"/>
</dbReference>
<accession>A0A1D1W6F4</accession>
<evidence type="ECO:0008006" key="10">
    <source>
        <dbReference type="Google" id="ProtNLM"/>
    </source>
</evidence>
<dbReference type="InterPro" id="IPR016188">
    <property type="entry name" value="PurM-like_N"/>
</dbReference>
<dbReference type="GO" id="GO:0016260">
    <property type="term" value="P:selenocysteine biosynthetic process"/>
    <property type="evidence" value="ECO:0007669"/>
    <property type="project" value="TreeGrafter"/>
</dbReference>
<dbReference type="GO" id="GO:0005737">
    <property type="term" value="C:cytoplasm"/>
    <property type="evidence" value="ECO:0007669"/>
    <property type="project" value="TreeGrafter"/>
</dbReference>
<dbReference type="AlphaFoldDB" id="A0A1D1W6F4"/>
<evidence type="ECO:0000256" key="4">
    <source>
        <dbReference type="ARBA" id="ARBA00022840"/>
    </source>
</evidence>
<evidence type="ECO:0000256" key="2">
    <source>
        <dbReference type="ARBA" id="ARBA00022741"/>
    </source>
</evidence>
<dbReference type="InterPro" id="IPR036921">
    <property type="entry name" value="PurM-like_N_sf"/>
</dbReference>
<keyword evidence="2" id="KW-0547">Nucleotide-binding</keyword>
<sequence length="284" mass="30674">MGRIACANVLSDIYAMGVTHCDNMLMILASSQKFTPKERDVVMPMLIQGFRDCAAEAGTSVNGGQTVVNPWVTVGGTATAVVRAEDVIMPVNAQVGDVLVLTKPLGTQVVGSVQQWFATNQEKADKVRTVASDEDIDLAYRRAMASMSRLNLTPAKLMHKYDAHAATDVTGFGLFGHADNLVKNQHNPVSFVIDSLPIIAKMAAVGQIFPHFKLLQGHSPETSGGLLISLPKNKAEAYIQELEQLEGIPAWIIGHVEAGDRTVKFVEGIRVIEVPETNSVGKLW</sequence>
<dbReference type="InterPro" id="IPR010918">
    <property type="entry name" value="PurM-like_C_dom"/>
</dbReference>
<dbReference type="Gene3D" id="3.90.650.10">
    <property type="entry name" value="PurM-like C-terminal domain"/>
    <property type="match status" value="1"/>
</dbReference>
<proteinExistence type="predicted"/>
<feature type="domain" description="PurM-like N-terminal" evidence="6">
    <location>
        <begin position="1"/>
        <end position="82"/>
    </location>
</feature>
<evidence type="ECO:0000259" key="7">
    <source>
        <dbReference type="Pfam" id="PF02769"/>
    </source>
</evidence>
<dbReference type="Pfam" id="PF02769">
    <property type="entry name" value="AIRS_C"/>
    <property type="match status" value="1"/>
</dbReference>
<dbReference type="Gene3D" id="3.30.1330.10">
    <property type="entry name" value="PurM-like, N-terminal domain"/>
    <property type="match status" value="1"/>
</dbReference>
<dbReference type="GO" id="GO:0005524">
    <property type="term" value="F:ATP binding"/>
    <property type="evidence" value="ECO:0007669"/>
    <property type="project" value="UniProtKB-KW"/>
</dbReference>
<dbReference type="Pfam" id="PF00586">
    <property type="entry name" value="AIRS"/>
    <property type="match status" value="1"/>
</dbReference>
<keyword evidence="3" id="KW-0418">Kinase</keyword>
<dbReference type="PANTHER" id="PTHR10256:SF0">
    <property type="entry name" value="INACTIVE SELENIDE, WATER DIKINASE-LIKE PROTEIN-RELATED"/>
    <property type="match status" value="1"/>
</dbReference>
<dbReference type="GO" id="GO:0004756">
    <property type="term" value="F:selenide, water dikinase activity"/>
    <property type="evidence" value="ECO:0007669"/>
    <property type="project" value="TreeGrafter"/>
</dbReference>
<dbReference type="OrthoDB" id="409395at2759"/>
<dbReference type="InterPro" id="IPR004536">
    <property type="entry name" value="SPS/SelD"/>
</dbReference>
<evidence type="ECO:0000259" key="6">
    <source>
        <dbReference type="Pfam" id="PF00586"/>
    </source>
</evidence>
<dbReference type="SUPFAM" id="SSF56042">
    <property type="entry name" value="PurM C-terminal domain-like"/>
    <property type="match status" value="1"/>
</dbReference>
<dbReference type="FunFam" id="3.90.650.10:FF:000010">
    <property type="entry name" value="Selenide, water dikinase"/>
    <property type="match status" value="1"/>
</dbReference>
<evidence type="ECO:0000256" key="5">
    <source>
        <dbReference type="ARBA" id="ARBA00023266"/>
    </source>
</evidence>
<comment type="caution">
    <text evidence="8">The sequence shown here is derived from an EMBL/GenBank/DDBJ whole genome shotgun (WGS) entry which is preliminary data.</text>
</comment>
<dbReference type="Proteomes" id="UP000186922">
    <property type="component" value="Unassembled WGS sequence"/>
</dbReference>